<dbReference type="PATRIC" id="fig|1618355.3.peg.245"/>
<evidence type="ECO:0000313" key="9">
    <source>
        <dbReference type="Proteomes" id="UP000034637"/>
    </source>
</evidence>
<reference evidence="8 9" key="1">
    <citation type="journal article" date="2015" name="Nature">
        <title>rRNA introns, odd ribosomes, and small enigmatic genomes across a large radiation of phyla.</title>
        <authorList>
            <person name="Brown C.T."/>
            <person name="Hug L.A."/>
            <person name="Thomas B.C."/>
            <person name="Sharon I."/>
            <person name="Castelle C.J."/>
            <person name="Singh A."/>
            <person name="Wilkins M.J."/>
            <person name="Williams K.H."/>
            <person name="Banfield J.F."/>
        </authorList>
    </citation>
    <scope>NUCLEOTIDE SEQUENCE [LARGE SCALE GENOMIC DNA]</scope>
</reference>
<evidence type="ECO:0000256" key="4">
    <source>
        <dbReference type="ARBA" id="ARBA00022741"/>
    </source>
</evidence>
<dbReference type="InterPro" id="IPR004364">
    <property type="entry name" value="Aa-tRNA-synt_II"/>
</dbReference>
<organism evidence="8 9">
    <name type="scientific">Candidatus Amesbacteria bacterium GW2011_GWA1_48_9</name>
    <dbReference type="NCBI Taxonomy" id="1618355"/>
    <lineage>
        <taxon>Bacteria</taxon>
        <taxon>Candidatus Amesiibacteriota</taxon>
    </lineage>
</organism>
<evidence type="ECO:0000313" key="8">
    <source>
        <dbReference type="EMBL" id="KKW00734.1"/>
    </source>
</evidence>
<comment type="caution">
    <text evidence="8">The sequence shown here is derived from an EMBL/GenBank/DDBJ whole genome shotgun (WGS) entry which is preliminary data.</text>
</comment>
<dbReference type="InterPro" id="IPR006195">
    <property type="entry name" value="aa-tRNA-synth_II"/>
</dbReference>
<dbReference type="Gene3D" id="3.30.930.10">
    <property type="entry name" value="Bira Bifunctional Protein, Domain 2"/>
    <property type="match status" value="1"/>
</dbReference>
<evidence type="ECO:0000256" key="3">
    <source>
        <dbReference type="ARBA" id="ARBA00022723"/>
    </source>
</evidence>
<dbReference type="InterPro" id="IPR002313">
    <property type="entry name" value="Lys-tRNA-ligase_II"/>
</dbReference>
<dbReference type="GO" id="GO:0005829">
    <property type="term" value="C:cytosol"/>
    <property type="evidence" value="ECO:0007669"/>
    <property type="project" value="TreeGrafter"/>
</dbReference>
<protein>
    <recommendedName>
        <fullName evidence="1">lysine--tRNA ligase</fullName>
        <ecNumber evidence="1">6.1.1.6</ecNumber>
    </recommendedName>
</protein>
<feature type="domain" description="Aminoacyl-transfer RNA synthetases class-II family profile" evidence="7">
    <location>
        <begin position="85"/>
        <end position="408"/>
    </location>
</feature>
<dbReference type="Gene3D" id="2.40.50.140">
    <property type="entry name" value="Nucleic acid-binding proteins"/>
    <property type="match status" value="1"/>
</dbReference>
<dbReference type="NCBIfam" id="NF001756">
    <property type="entry name" value="PRK00484.1"/>
    <property type="match status" value="1"/>
</dbReference>
<name>A0A0G1Y2H9_9BACT</name>
<evidence type="ECO:0000256" key="5">
    <source>
        <dbReference type="ARBA" id="ARBA00022840"/>
    </source>
</evidence>
<dbReference type="GO" id="GO:0006430">
    <property type="term" value="P:lysyl-tRNA aminoacylation"/>
    <property type="evidence" value="ECO:0007669"/>
    <property type="project" value="InterPro"/>
</dbReference>
<dbReference type="InterPro" id="IPR018149">
    <property type="entry name" value="Lys-tRNA-synth_II_C"/>
</dbReference>
<dbReference type="AlphaFoldDB" id="A0A0G1Y2H9"/>
<dbReference type="NCBIfam" id="TIGR00499">
    <property type="entry name" value="lysS_bact"/>
    <property type="match status" value="1"/>
</dbReference>
<dbReference type="SUPFAM" id="SSF55681">
    <property type="entry name" value="Class II aaRS and biotin synthetases"/>
    <property type="match status" value="1"/>
</dbReference>
<dbReference type="SUPFAM" id="SSF50249">
    <property type="entry name" value="Nucleic acid-binding proteins"/>
    <property type="match status" value="1"/>
</dbReference>
<gene>
    <name evidence="8" type="ORF">UY33_C0006G0018</name>
</gene>
<dbReference type="PRINTS" id="PR00982">
    <property type="entry name" value="TRNASYNTHLYS"/>
</dbReference>
<evidence type="ECO:0000256" key="1">
    <source>
        <dbReference type="ARBA" id="ARBA00013166"/>
    </source>
</evidence>
<dbReference type="GO" id="GO:0005524">
    <property type="term" value="F:ATP binding"/>
    <property type="evidence" value="ECO:0007669"/>
    <property type="project" value="UniProtKB-KW"/>
</dbReference>
<dbReference type="InterPro" id="IPR044136">
    <property type="entry name" value="Lys-tRNA-ligase_II_N"/>
</dbReference>
<evidence type="ECO:0000256" key="2">
    <source>
        <dbReference type="ARBA" id="ARBA00022598"/>
    </source>
</evidence>
<dbReference type="PANTHER" id="PTHR42918:SF15">
    <property type="entry name" value="LYSINE--TRNA LIGASE, CHLOROPLASTIC_MITOCHONDRIAL"/>
    <property type="match status" value="1"/>
</dbReference>
<dbReference type="GO" id="GO:0004824">
    <property type="term" value="F:lysine-tRNA ligase activity"/>
    <property type="evidence" value="ECO:0007669"/>
    <property type="project" value="UniProtKB-EC"/>
</dbReference>
<dbReference type="Pfam" id="PF00152">
    <property type="entry name" value="tRNA-synt_2"/>
    <property type="match status" value="1"/>
</dbReference>
<dbReference type="InterPro" id="IPR012340">
    <property type="entry name" value="NA-bd_OB-fold"/>
</dbReference>
<dbReference type="Proteomes" id="UP000034637">
    <property type="component" value="Unassembled WGS sequence"/>
</dbReference>
<dbReference type="CDD" id="cd04322">
    <property type="entry name" value="LysRS_N"/>
    <property type="match status" value="1"/>
</dbReference>
<dbReference type="InterPro" id="IPR045864">
    <property type="entry name" value="aa-tRNA-synth_II/BPL/LPL"/>
</dbReference>
<dbReference type="GO" id="GO:0046872">
    <property type="term" value="F:metal ion binding"/>
    <property type="evidence" value="ECO:0007669"/>
    <property type="project" value="UniProtKB-KW"/>
</dbReference>
<accession>A0A0G1Y2H9</accession>
<keyword evidence="6" id="KW-0030">Aminoacyl-tRNA synthetase</keyword>
<keyword evidence="4" id="KW-0547">Nucleotide-binding</keyword>
<dbReference type="PROSITE" id="PS50862">
    <property type="entry name" value="AA_TRNA_LIGASE_II"/>
    <property type="match status" value="1"/>
</dbReference>
<dbReference type="EMBL" id="LCPP01000006">
    <property type="protein sequence ID" value="KKW00734.1"/>
    <property type="molecule type" value="Genomic_DNA"/>
</dbReference>
<keyword evidence="3" id="KW-0479">Metal-binding</keyword>
<proteinExistence type="predicted"/>
<dbReference type="EC" id="6.1.1.6" evidence="1"/>
<sequence length="417" mass="48426">MFAKNKLADKFDLLQYFDVGDFLGVSGEIITTQAGEITIDIAYFELLAKTLRPIPNEWDGLKDVEERYRKKYLDLLLNSEIKTKFELRTKIISSIRKYLDTKGFLEVETPTLQPIYGGGFAKPFITHHEVLGSDFYLRISDEMYLKRLIVGGFEKVYEITKVFRNEGVDHDHNPEFTMFEAMIAFQDYQYGMDMIEEIFEYAAKKVLGTTQINYQGLAMDVKRPWKRYSYVGAIKEFCHLNPLDWQTTEEAKIAISKLEIPKEKLKLLNKLNKIGEIIAFVFEEAVEEKLVQPTIIYNYPIEISPLAKKCPDPRFTQRFEMFAFGSELGNNYTELNDPLDLYQRFIEEKKREKAGFEEAHQTDYDYLEAIEHGFPPTCGIAIGIDRMVMLFTNTPIIKEVILFPTLRPFSSSKTHSP</sequence>
<evidence type="ECO:0000259" key="7">
    <source>
        <dbReference type="PROSITE" id="PS50862"/>
    </source>
</evidence>
<keyword evidence="2 8" id="KW-0436">Ligase</keyword>
<dbReference type="PANTHER" id="PTHR42918">
    <property type="entry name" value="LYSYL-TRNA SYNTHETASE"/>
    <property type="match status" value="1"/>
</dbReference>
<evidence type="ECO:0000256" key="6">
    <source>
        <dbReference type="ARBA" id="ARBA00023146"/>
    </source>
</evidence>
<keyword evidence="5" id="KW-0067">ATP-binding</keyword>
<dbReference type="GO" id="GO:0000049">
    <property type="term" value="F:tRNA binding"/>
    <property type="evidence" value="ECO:0007669"/>
    <property type="project" value="TreeGrafter"/>
</dbReference>